<protein>
    <submittedName>
        <fullName evidence="3">Type III-A CRISPR-associated RAMP protein Csm3</fullName>
    </submittedName>
</protein>
<gene>
    <name evidence="3" type="ORF">J40TS1_53520</name>
</gene>
<organism evidence="3 4">
    <name type="scientific">Paenibacillus montaniterrae</name>
    <dbReference type="NCBI Taxonomy" id="429341"/>
    <lineage>
        <taxon>Bacteria</taxon>
        <taxon>Bacillati</taxon>
        <taxon>Bacillota</taxon>
        <taxon>Bacilli</taxon>
        <taxon>Bacillales</taxon>
        <taxon>Paenibacillaceae</taxon>
        <taxon>Paenibacillus</taxon>
    </lineage>
</organism>
<proteinExistence type="predicted"/>
<dbReference type="InterPro" id="IPR052216">
    <property type="entry name" value="CRISPR_Csm3_endoribonuclease"/>
</dbReference>
<keyword evidence="1" id="KW-0051">Antiviral defense</keyword>
<dbReference type="RefSeq" id="WP_213520707.1">
    <property type="nucleotide sequence ID" value="NZ_BOSE01000020.1"/>
</dbReference>
<name>A0A919YU29_9BACL</name>
<dbReference type="Pfam" id="PF03787">
    <property type="entry name" value="RAMPs"/>
    <property type="match status" value="1"/>
</dbReference>
<accession>A0A919YU29</accession>
<dbReference type="AlphaFoldDB" id="A0A919YU29"/>
<evidence type="ECO:0000313" key="4">
    <source>
        <dbReference type="Proteomes" id="UP000683139"/>
    </source>
</evidence>
<feature type="domain" description="CRISPR type III-associated protein" evidence="2">
    <location>
        <begin position="10"/>
        <end position="240"/>
    </location>
</feature>
<dbReference type="PANTHER" id="PTHR35579:SF3">
    <property type="entry name" value="CRISPR SYSTEM CMS ENDORIBONUCLEASE CSM3"/>
    <property type="match status" value="1"/>
</dbReference>
<keyword evidence="4" id="KW-1185">Reference proteome</keyword>
<dbReference type="Proteomes" id="UP000683139">
    <property type="component" value="Unassembled WGS sequence"/>
</dbReference>
<evidence type="ECO:0000256" key="1">
    <source>
        <dbReference type="ARBA" id="ARBA00023118"/>
    </source>
</evidence>
<dbReference type="InterPro" id="IPR005537">
    <property type="entry name" value="RAMP_III_fam"/>
</dbReference>
<reference evidence="3" key="1">
    <citation type="submission" date="2021-03" db="EMBL/GenBank/DDBJ databases">
        <title>Antimicrobial resistance genes in bacteria isolated from Japanese honey, and their potential for conferring macrolide and lincosamide resistance in the American foulbrood pathogen Paenibacillus larvae.</title>
        <authorList>
            <person name="Okamoto M."/>
            <person name="Kumagai M."/>
            <person name="Kanamori H."/>
            <person name="Takamatsu D."/>
        </authorList>
    </citation>
    <scope>NUCLEOTIDE SEQUENCE</scope>
    <source>
        <strain evidence="3">J40TS1</strain>
    </source>
</reference>
<dbReference type="EMBL" id="BOSE01000020">
    <property type="protein sequence ID" value="GIP19710.1"/>
    <property type="molecule type" value="Genomic_DNA"/>
</dbReference>
<dbReference type="GO" id="GO:0051607">
    <property type="term" value="P:defense response to virus"/>
    <property type="evidence" value="ECO:0007669"/>
    <property type="project" value="UniProtKB-KW"/>
</dbReference>
<dbReference type="PANTHER" id="PTHR35579">
    <property type="entry name" value="CRISPR SYSTEM CMS ENDORIBONUCLEASE CSM3"/>
    <property type="match status" value="1"/>
</dbReference>
<evidence type="ECO:0000313" key="3">
    <source>
        <dbReference type="EMBL" id="GIP19710.1"/>
    </source>
</evidence>
<sequence length="246" mass="27776">MEQQKIAIRVTTLSNLFIGGSPTTFEIGGVDLYTVTDHVGKPYIPSSSIKGMSRTIVRQEELPGSEEIKEAFKGYLERVKEQNLRRLQEMNISDNEDFKTRRNSMKERFEKELARVSAECLFGIEGFNHSPKLLFNDLQLADIPALMPPSIESYFSIDSKNSIHPDNDQSTAPTVTANPRTYKVVRPGVSFEGNILFYQMDQLNLPITQIKDFVITAIEQFNSGIYRLGNSGSRGYGRIKVEGIQE</sequence>
<comment type="caution">
    <text evidence="3">The sequence shown here is derived from an EMBL/GenBank/DDBJ whole genome shotgun (WGS) entry which is preliminary data.</text>
</comment>
<evidence type="ECO:0000259" key="2">
    <source>
        <dbReference type="Pfam" id="PF03787"/>
    </source>
</evidence>